<reference evidence="1 2" key="1">
    <citation type="submission" date="2019-12" db="EMBL/GenBank/DDBJ databases">
        <authorList>
            <person name="Floudas D."/>
            <person name="Bentzer J."/>
            <person name="Ahren D."/>
            <person name="Johansson T."/>
            <person name="Persson P."/>
            <person name="Tunlid A."/>
        </authorList>
    </citation>
    <scope>NUCLEOTIDE SEQUENCE [LARGE SCALE GENOMIC DNA]</scope>
    <source>
        <strain evidence="1 2">CBS 102.39</strain>
    </source>
</reference>
<organism evidence="1 2">
    <name type="scientific">Agrocybe pediades</name>
    <dbReference type="NCBI Taxonomy" id="84607"/>
    <lineage>
        <taxon>Eukaryota</taxon>
        <taxon>Fungi</taxon>
        <taxon>Dikarya</taxon>
        <taxon>Basidiomycota</taxon>
        <taxon>Agaricomycotina</taxon>
        <taxon>Agaricomycetes</taxon>
        <taxon>Agaricomycetidae</taxon>
        <taxon>Agaricales</taxon>
        <taxon>Agaricineae</taxon>
        <taxon>Strophariaceae</taxon>
        <taxon>Agrocybe</taxon>
    </lineage>
</organism>
<evidence type="ECO:0000313" key="2">
    <source>
        <dbReference type="Proteomes" id="UP000521872"/>
    </source>
</evidence>
<name>A0A8H4VU45_9AGAR</name>
<proteinExistence type="predicted"/>
<dbReference type="Proteomes" id="UP000521872">
    <property type="component" value="Unassembled WGS sequence"/>
</dbReference>
<gene>
    <name evidence="1" type="ORF">D9613_009225</name>
</gene>
<dbReference type="AlphaFoldDB" id="A0A8H4VU45"/>
<comment type="caution">
    <text evidence="1">The sequence shown here is derived from an EMBL/GenBank/DDBJ whole genome shotgun (WGS) entry which is preliminary data.</text>
</comment>
<protein>
    <submittedName>
        <fullName evidence="1">Uncharacterized protein</fullName>
    </submittedName>
</protein>
<dbReference type="EMBL" id="JAACJL010000002">
    <property type="protein sequence ID" value="KAF4622272.1"/>
    <property type="molecule type" value="Genomic_DNA"/>
</dbReference>
<sequence>MVVGVIDEHGGLEEIRTNPSFRDADNYWLCHKFDKPEKECFVHFWTYFQVVAGLDVGPTEHDSSQANRINPTHQIVVSEMAADNKNRSDLLVDKSFRTELREMMYRMMISEVIV</sequence>
<keyword evidence="2" id="KW-1185">Reference proteome</keyword>
<accession>A0A8H4VU45</accession>
<evidence type="ECO:0000313" key="1">
    <source>
        <dbReference type="EMBL" id="KAF4622272.1"/>
    </source>
</evidence>